<dbReference type="EC" id="1.10.2.2" evidence="1"/>
<reference evidence="2" key="1">
    <citation type="journal article" date="2006" name="J. Bacteriol.">
        <title>The genome of the obligately intracellular bacterium Ehrlichia canis reveals themes of complex membrane structure and immune evasion strategies.</title>
        <authorList>
            <person name="Mavromatis K."/>
            <person name="Doyle C.K."/>
            <person name="Lykidis A."/>
            <person name="Ivanova N."/>
            <person name="Francino M.P."/>
            <person name="Chain P."/>
            <person name="Shin M."/>
            <person name="Malfatti S."/>
            <person name="Larimer F."/>
            <person name="Copeland A."/>
            <person name="Detter J.C."/>
            <person name="Land M."/>
            <person name="Richardson P.M."/>
            <person name="Yu X.J."/>
            <person name="Walker D.H."/>
            <person name="McBride J.W."/>
            <person name="Kyrpides N.C."/>
        </authorList>
    </citation>
    <scope>NUCLEOTIDE SEQUENCE [LARGE SCALE GENOMIC DNA]</scope>
    <source>
        <strain evidence="2">Jake</strain>
    </source>
</reference>
<dbReference type="EMBL" id="CP000107">
    <property type="protein sequence ID" value="AAZ68546.1"/>
    <property type="molecule type" value="Genomic_DNA"/>
</dbReference>
<keyword evidence="1" id="KW-0560">Oxidoreductase</keyword>
<organism evidence="1 2">
    <name type="scientific">Ehrlichia canis (strain Jake)</name>
    <dbReference type="NCBI Taxonomy" id="269484"/>
    <lineage>
        <taxon>Bacteria</taxon>
        <taxon>Pseudomonadati</taxon>
        <taxon>Pseudomonadota</taxon>
        <taxon>Alphaproteobacteria</taxon>
        <taxon>Rickettsiales</taxon>
        <taxon>Anaplasmataceae</taxon>
        <taxon>Ehrlichia</taxon>
    </lineage>
</organism>
<protein>
    <submittedName>
        <fullName evidence="1">Cytochrome c1</fullName>
        <ecNumber evidence="1">1.10.2.2</ecNumber>
    </submittedName>
</protein>
<accession>A0ACA6AWC7</accession>
<proteinExistence type="predicted"/>
<dbReference type="Proteomes" id="UP000000435">
    <property type="component" value="Chromosome"/>
</dbReference>
<sequence>MLIRYLLIVVCFICISSICVADEFKHTSPKKVNWKFDGILGSFDRQSIQRGYQVYREVCSSCHSMRRIAFRNLRDVGFSEDEVKAIAASYQVLDGPNDNGEMFERPGIQSDYFVSPFPNKEAAKAANKGAFPPDLSLMIKARHNGANYVYSLLTGYESSEPDEGGLYTNPYFSTGKILMAPPLSDNLVQYTDGTDSKIENMAYDLVNFLQWAAEPEMEVRKKLGIKVISFLLILTIFVILVNKGLWKSLYK</sequence>
<keyword evidence="2" id="KW-1185">Reference proteome</keyword>
<gene>
    <name evidence="1" type="ordered locus">Ecaj_0510</name>
</gene>
<evidence type="ECO:0000313" key="1">
    <source>
        <dbReference type="EMBL" id="AAZ68546.1"/>
    </source>
</evidence>
<evidence type="ECO:0000313" key="2">
    <source>
        <dbReference type="Proteomes" id="UP000000435"/>
    </source>
</evidence>
<name>A0ACA6AWC7_EHRCJ</name>